<evidence type="ECO:0000256" key="3">
    <source>
        <dbReference type="ARBA" id="ARBA00022692"/>
    </source>
</evidence>
<evidence type="ECO:0000256" key="7">
    <source>
        <dbReference type="ARBA" id="ARBA00022927"/>
    </source>
</evidence>
<comment type="function">
    <text evidence="10">Guanine nucleotide-exchange factor (GEF) required for the formation or budding of transport vesicles from the ER.</text>
</comment>
<protein>
    <recommendedName>
        <fullName evidence="10">Guanine nucleotide-exchange factor SEC12</fullName>
    </recommendedName>
</protein>
<comment type="caution">
    <text evidence="11">The sequence shown here is derived from an EMBL/GenBank/DDBJ whole genome shotgun (WGS) entry which is preliminary data.</text>
</comment>
<keyword evidence="3" id="KW-0812">Transmembrane</keyword>
<keyword evidence="7 10" id="KW-0653">Protein transport</keyword>
<keyword evidence="6" id="KW-0931">ER-Golgi transport</keyword>
<dbReference type="GO" id="GO:0015031">
    <property type="term" value="P:protein transport"/>
    <property type="evidence" value="ECO:0007669"/>
    <property type="project" value="UniProtKB-KW"/>
</dbReference>
<evidence type="ECO:0000256" key="5">
    <source>
        <dbReference type="ARBA" id="ARBA00022824"/>
    </source>
</evidence>
<dbReference type="GO" id="GO:0005085">
    <property type="term" value="F:guanyl-nucleotide exchange factor activity"/>
    <property type="evidence" value="ECO:0007669"/>
    <property type="project" value="InterPro"/>
</dbReference>
<proteinExistence type="inferred from homology"/>
<dbReference type="GO" id="GO:0000139">
    <property type="term" value="C:Golgi membrane"/>
    <property type="evidence" value="ECO:0007669"/>
    <property type="project" value="UniProtKB-SubCell"/>
</dbReference>
<evidence type="ECO:0000256" key="1">
    <source>
        <dbReference type="ARBA" id="ARBA00022448"/>
    </source>
</evidence>
<dbReference type="GO" id="GO:0003400">
    <property type="term" value="P:regulation of COPII vesicle coating"/>
    <property type="evidence" value="ECO:0007669"/>
    <property type="project" value="UniProtKB-UniRule"/>
</dbReference>
<dbReference type="InterPro" id="IPR036322">
    <property type="entry name" value="WD40_repeat_dom_sf"/>
</dbReference>
<evidence type="ECO:0000256" key="4">
    <source>
        <dbReference type="ARBA" id="ARBA00022737"/>
    </source>
</evidence>
<evidence type="ECO:0000313" key="11">
    <source>
        <dbReference type="EMBL" id="KAK0738377.1"/>
    </source>
</evidence>
<keyword evidence="5 10" id="KW-0256">Endoplasmic reticulum</keyword>
<keyword evidence="4 10" id="KW-0677">Repeat</keyword>
<evidence type="ECO:0000313" key="12">
    <source>
        <dbReference type="Proteomes" id="UP001172155"/>
    </source>
</evidence>
<dbReference type="SUPFAM" id="SSF50978">
    <property type="entry name" value="WD40 repeat-like"/>
    <property type="match status" value="1"/>
</dbReference>
<gene>
    <name evidence="11" type="ORF">B0T18DRAFT_421904</name>
</gene>
<dbReference type="EMBL" id="JAUKUD010000007">
    <property type="protein sequence ID" value="KAK0738377.1"/>
    <property type="molecule type" value="Genomic_DNA"/>
</dbReference>
<evidence type="ECO:0000256" key="6">
    <source>
        <dbReference type="ARBA" id="ARBA00022892"/>
    </source>
</evidence>
<keyword evidence="2 10" id="KW-0853">WD repeat</keyword>
<name>A0AA40BQ76_9PEZI</name>
<evidence type="ECO:0000256" key="10">
    <source>
        <dbReference type="RuleBase" id="RU369019"/>
    </source>
</evidence>
<comment type="similarity">
    <text evidence="10">Belongs to the WD repeat SEC12 family.</text>
</comment>
<dbReference type="GO" id="GO:0006888">
    <property type="term" value="P:endoplasmic reticulum to Golgi vesicle-mediated transport"/>
    <property type="evidence" value="ECO:0007669"/>
    <property type="project" value="UniProtKB-UniRule"/>
</dbReference>
<keyword evidence="12" id="KW-1185">Reference proteome</keyword>
<keyword evidence="1 10" id="KW-0813">Transport</keyword>
<dbReference type="InterPro" id="IPR015943">
    <property type="entry name" value="WD40/YVTN_repeat-like_dom_sf"/>
</dbReference>
<dbReference type="AlphaFoldDB" id="A0AA40BQ76"/>
<dbReference type="PANTHER" id="PTHR23284">
    <property type="entry name" value="PROLACTIN REGULATORY ELEMENT BINDING PROTEIN"/>
    <property type="match status" value="1"/>
</dbReference>
<dbReference type="Gene3D" id="2.130.10.10">
    <property type="entry name" value="YVTN repeat-like/Quinoprotein amine dehydrogenase"/>
    <property type="match status" value="1"/>
</dbReference>
<reference evidence="11" key="1">
    <citation type="submission" date="2023-06" db="EMBL/GenBank/DDBJ databases">
        <title>Genome-scale phylogeny and comparative genomics of the fungal order Sordariales.</title>
        <authorList>
            <consortium name="Lawrence Berkeley National Laboratory"/>
            <person name="Hensen N."/>
            <person name="Bonometti L."/>
            <person name="Westerberg I."/>
            <person name="Brannstrom I.O."/>
            <person name="Guillou S."/>
            <person name="Cros-Aarteil S."/>
            <person name="Calhoun S."/>
            <person name="Haridas S."/>
            <person name="Kuo A."/>
            <person name="Mondo S."/>
            <person name="Pangilinan J."/>
            <person name="Riley R."/>
            <person name="LaButti K."/>
            <person name="Andreopoulos B."/>
            <person name="Lipzen A."/>
            <person name="Chen C."/>
            <person name="Yanf M."/>
            <person name="Daum C."/>
            <person name="Ng V."/>
            <person name="Clum A."/>
            <person name="Steindorff A."/>
            <person name="Ohm R."/>
            <person name="Martin F."/>
            <person name="Silar P."/>
            <person name="Natvig D."/>
            <person name="Lalanne C."/>
            <person name="Gautier V."/>
            <person name="Ament-velasquez S.L."/>
            <person name="Kruys A."/>
            <person name="Hutchinson M.I."/>
            <person name="Powell A.J."/>
            <person name="Barry K."/>
            <person name="Miller A.N."/>
            <person name="Grigoriev I.V."/>
            <person name="Debuchy R."/>
            <person name="Gladieux P."/>
            <person name="Thoren M.H."/>
            <person name="Johannesson H."/>
        </authorList>
    </citation>
    <scope>NUCLEOTIDE SEQUENCE</scope>
    <source>
        <strain evidence="11">SMH3187-1</strain>
    </source>
</reference>
<organism evidence="11 12">
    <name type="scientific">Schizothecium vesticola</name>
    <dbReference type="NCBI Taxonomy" id="314040"/>
    <lineage>
        <taxon>Eukaryota</taxon>
        <taxon>Fungi</taxon>
        <taxon>Dikarya</taxon>
        <taxon>Ascomycota</taxon>
        <taxon>Pezizomycotina</taxon>
        <taxon>Sordariomycetes</taxon>
        <taxon>Sordariomycetidae</taxon>
        <taxon>Sordariales</taxon>
        <taxon>Schizotheciaceae</taxon>
        <taxon>Schizothecium</taxon>
    </lineage>
</organism>
<sequence length="596" mass="63150">MAPTIQTASLGLSYPVYACDFDPQDANRLVVGGGGGVSKTGVHNKISVIDASHSDSLQVVSELDLSANEDSVTSLAVGPKRANGKSILVFAGVNSSPAEVVKGKNEHFRVFAIEPSLKVKVQPGIAEISREAIFKANDTNTYQRVLRISQPFADLPQLGAIATGFAKEPQIAVFDVLPAKPFAPRGTIEIDKEASDLDIIQTGDGEYQLVYCDDYEIYTMNIGKKTTTGPTCVFTIPHHESPRPSFRSIRYLTPTFVLAAANIPKAGGVVLQGFRLPKPDQGSDAKARLAISAKLPKPVTRTTGMAVRNLSPPLTPTAKYGDSEFAVAVAGHDSSVTLYKLDHTTTLNVDLLSNLHPITTFKAVHPGPISGLAFSPFLPPKAPTMRRHHIKLASIGSMGNSLVVHTVPLRKVVEKPPTATARRHSVGPPRPARYVVDLKAHGPSATPLVVYLTVIMTLLAILGQSLLEIKGLSPPILHAKRITPASWHYKYGPPAAATSAPKLADILGGIAGGSGDGKVVMLGGDDEVKVVGEEELDEGKAGNAVSWHQLGAEQKAAWKQKLQEAGHWGEGLGEAIFKGVLFGEIGGAVAGAVREL</sequence>
<dbReference type="InterPro" id="IPR045260">
    <property type="entry name" value="Sec12-like"/>
</dbReference>
<evidence type="ECO:0000256" key="2">
    <source>
        <dbReference type="ARBA" id="ARBA00022574"/>
    </source>
</evidence>
<accession>A0AA40BQ76</accession>
<dbReference type="GO" id="GO:0005789">
    <property type="term" value="C:endoplasmic reticulum membrane"/>
    <property type="evidence" value="ECO:0007669"/>
    <property type="project" value="UniProtKB-SubCell"/>
</dbReference>
<keyword evidence="9" id="KW-0472">Membrane</keyword>
<comment type="subcellular location">
    <subcellularLocation>
        <location evidence="10">Endoplasmic reticulum membrane</location>
        <topology evidence="10">Single-pass type II membrane protein</topology>
    </subcellularLocation>
    <subcellularLocation>
        <location evidence="10">Golgi apparatus membrane</location>
        <topology evidence="10">Single-pass type II membrane protein</topology>
    </subcellularLocation>
</comment>
<evidence type="ECO:0000256" key="9">
    <source>
        <dbReference type="ARBA" id="ARBA00023136"/>
    </source>
</evidence>
<evidence type="ECO:0000256" key="8">
    <source>
        <dbReference type="ARBA" id="ARBA00022989"/>
    </source>
</evidence>
<keyword evidence="8" id="KW-1133">Transmembrane helix</keyword>
<dbReference type="Proteomes" id="UP001172155">
    <property type="component" value="Unassembled WGS sequence"/>
</dbReference>
<dbReference type="PANTHER" id="PTHR23284:SF0">
    <property type="entry name" value="PROLACTIN REGULATORY ELEMENT-BINDING PROTEIN"/>
    <property type="match status" value="1"/>
</dbReference>